<evidence type="ECO:0000313" key="3">
    <source>
        <dbReference type="Proteomes" id="UP000034845"/>
    </source>
</evidence>
<dbReference type="HAMAP" id="MF_00386">
    <property type="entry name" value="UPF0161_YidD"/>
    <property type="match status" value="1"/>
</dbReference>
<dbReference type="PATRIC" id="fig|1619019.3.peg.80"/>
<organism evidence="2 3">
    <name type="scientific">Yanofskybacteria sp. (strain GW2011_GWA1_39_13)</name>
    <dbReference type="NCBI Taxonomy" id="1619019"/>
    <lineage>
        <taxon>Bacteria</taxon>
        <taxon>Candidatus Yanofskyibacteriota</taxon>
    </lineage>
</organism>
<proteinExistence type="inferred from homology"/>
<dbReference type="InterPro" id="IPR002696">
    <property type="entry name" value="Membr_insert_effic_factor_YidD"/>
</dbReference>
<dbReference type="SMART" id="SM01234">
    <property type="entry name" value="Haemolytic"/>
    <property type="match status" value="1"/>
</dbReference>
<dbReference type="Proteomes" id="UP000034845">
    <property type="component" value="Unassembled WGS sequence"/>
</dbReference>
<dbReference type="EMBL" id="LBWF01000001">
    <property type="protein sequence ID" value="KKR02598.1"/>
    <property type="molecule type" value="Genomic_DNA"/>
</dbReference>
<reference evidence="2 3" key="1">
    <citation type="journal article" date="2015" name="Nature">
        <title>rRNA introns, odd ribosomes, and small enigmatic genomes across a large radiation of phyla.</title>
        <authorList>
            <person name="Brown C.T."/>
            <person name="Hug L.A."/>
            <person name="Thomas B.C."/>
            <person name="Sharon I."/>
            <person name="Castelle C.J."/>
            <person name="Singh A."/>
            <person name="Wilkins M.J."/>
            <person name="Williams K.H."/>
            <person name="Banfield J.F."/>
        </authorList>
    </citation>
    <scope>NUCLEOTIDE SEQUENCE [LARGE SCALE GENOMIC DNA]</scope>
    <source>
        <strain evidence="3">GW2011_GWA1_39_13</strain>
    </source>
</reference>
<dbReference type="NCBIfam" id="TIGR00278">
    <property type="entry name" value="membrane protein insertion efficiency factor YidD"/>
    <property type="match status" value="1"/>
</dbReference>
<accession>A0A0G0MHI9</accession>
<comment type="similarity">
    <text evidence="1">Belongs to the UPF0161 family.</text>
</comment>
<name>A0A0G0MHI9_YANXG</name>
<gene>
    <name evidence="2" type="ORF">UT29_C0001G0078</name>
</gene>
<comment type="function">
    <text evidence="1">Could be involved in insertion of integral membrane proteins into the membrane.</text>
</comment>
<dbReference type="AlphaFoldDB" id="A0A0G0MHI9"/>
<keyword evidence="1" id="KW-1003">Cell membrane</keyword>
<dbReference type="PANTHER" id="PTHR33383">
    <property type="entry name" value="MEMBRANE PROTEIN INSERTION EFFICIENCY FACTOR-RELATED"/>
    <property type="match status" value="1"/>
</dbReference>
<keyword evidence="1" id="KW-0472">Membrane</keyword>
<evidence type="ECO:0000256" key="1">
    <source>
        <dbReference type="HAMAP-Rule" id="MF_00386"/>
    </source>
</evidence>
<comment type="caution">
    <text evidence="2">The sequence shown here is derived from an EMBL/GenBank/DDBJ whole genome shotgun (WGS) entry which is preliminary data.</text>
</comment>
<comment type="subcellular location">
    <subcellularLocation>
        <location evidence="1">Cell membrane</location>
        <topology evidence="1">Peripheral membrane protein</topology>
        <orientation evidence="1">Cytoplasmic side</orientation>
    </subcellularLocation>
</comment>
<evidence type="ECO:0000313" key="2">
    <source>
        <dbReference type="EMBL" id="KKR02598.1"/>
    </source>
</evidence>
<dbReference type="Pfam" id="PF01809">
    <property type="entry name" value="YidD"/>
    <property type="match status" value="1"/>
</dbReference>
<dbReference type="GO" id="GO:0005886">
    <property type="term" value="C:plasma membrane"/>
    <property type="evidence" value="ECO:0007669"/>
    <property type="project" value="UniProtKB-SubCell"/>
</dbReference>
<dbReference type="PANTHER" id="PTHR33383:SF1">
    <property type="entry name" value="MEMBRANE PROTEIN INSERTION EFFICIENCY FACTOR-RELATED"/>
    <property type="match status" value="1"/>
</dbReference>
<protein>
    <recommendedName>
        <fullName evidence="1">Putative membrane protein insertion efficiency factor</fullName>
    </recommendedName>
</protein>
<sequence length="76" mass="8300">MKIIIIKLIKFYKGAISPFWASSPFGSFNSSCRFYPTCSDYALDAVSKYGATRGTIKAVGRVLRCNPLSKAGIDEA</sequence>